<feature type="compositionally biased region" description="Basic and acidic residues" evidence="1">
    <location>
        <begin position="182"/>
        <end position="192"/>
    </location>
</feature>
<accession>A0A840NX84</accession>
<gene>
    <name evidence="2" type="ORF">HNP84_000504</name>
</gene>
<dbReference type="EMBL" id="JACHGN010000001">
    <property type="protein sequence ID" value="MBB5130816.1"/>
    <property type="molecule type" value="Genomic_DNA"/>
</dbReference>
<evidence type="ECO:0000313" key="3">
    <source>
        <dbReference type="Proteomes" id="UP000578449"/>
    </source>
</evidence>
<proteinExistence type="predicted"/>
<dbReference type="Proteomes" id="UP000578449">
    <property type="component" value="Unassembled WGS sequence"/>
</dbReference>
<evidence type="ECO:0000313" key="2">
    <source>
        <dbReference type="EMBL" id="MBB5130816.1"/>
    </source>
</evidence>
<dbReference type="InterPro" id="IPR029058">
    <property type="entry name" value="AB_hydrolase_fold"/>
</dbReference>
<organism evidence="2 3">
    <name type="scientific">Thermocatellispora tengchongensis</name>
    <dbReference type="NCBI Taxonomy" id="1073253"/>
    <lineage>
        <taxon>Bacteria</taxon>
        <taxon>Bacillati</taxon>
        <taxon>Actinomycetota</taxon>
        <taxon>Actinomycetes</taxon>
        <taxon>Streptosporangiales</taxon>
        <taxon>Streptosporangiaceae</taxon>
        <taxon>Thermocatellispora</taxon>
    </lineage>
</organism>
<reference evidence="2 3" key="1">
    <citation type="submission" date="2020-08" db="EMBL/GenBank/DDBJ databases">
        <title>Genomic Encyclopedia of Type Strains, Phase IV (KMG-IV): sequencing the most valuable type-strain genomes for metagenomic binning, comparative biology and taxonomic classification.</title>
        <authorList>
            <person name="Goeker M."/>
        </authorList>
    </citation>
    <scope>NUCLEOTIDE SEQUENCE [LARGE SCALE GENOMIC DNA]</scope>
    <source>
        <strain evidence="2 3">DSM 45615</strain>
    </source>
</reference>
<keyword evidence="3" id="KW-1185">Reference proteome</keyword>
<dbReference type="Gene3D" id="3.40.50.1820">
    <property type="entry name" value="alpha/beta hydrolase"/>
    <property type="match status" value="1"/>
</dbReference>
<feature type="region of interest" description="Disordered" evidence="1">
    <location>
        <begin position="167"/>
        <end position="204"/>
    </location>
</feature>
<sequence>MAGTFVTTYPSSAVAASYEPPVSTVGGNADITPFYRWDPAADPAFKQGPLGELLDFWGPRSKDGRNRENIVKSRTISQIVADPAFQEAVESGTPGQSGQSGQVTSDHSVSGRKANAGPTTTQSEVEAAKTVAPLLDRLLATRAAGGQTGGFADRVMSMLEETTKVVQDVIPGGDPADDDSGTDDRTAERRATAEGTGSAQRLASAQNAASARTLGSVARDLPMDLLTVLLGPETARFIEALTMLRPDTLAMMLTAATQQSRWYPDTEVYLIRYRSRVAEPIATDPLGITESRRFQIRYVPATAQVLVPQAPYPTTTRPLVVYTRGNAAECAGAMTASTPMWSYGARMADTLQVSALLNKGFAVVIPDEPVTVTASEPGRPAAPRTVEHATSGLNALDAVRAARQLSRTLSASAAPAAEAPTSPVAAVTSAASAALTTASRSLLNLDLGLDLGLGLGTQRPQADAQPRDPFIPFDGPWGLWGYYYYRSLSPWWPVMLQRAYAPELGRHFVVIGAARTGCPAQVGRTPQFMDMSTGDARLATGAGAASPSVQDSGLRHVDETVNAILNRYEQPQGTSMYLQDGYKAGDLEKLRELSPQAIGSKLCGAEVDVRQEEPQRETGGTMHEFHQAMQVADWFASRFGDRTRANDCGRR</sequence>
<feature type="compositionally biased region" description="Polar residues" evidence="1">
    <location>
        <begin position="195"/>
        <end position="204"/>
    </location>
</feature>
<comment type="caution">
    <text evidence="2">The sequence shown here is derived from an EMBL/GenBank/DDBJ whole genome shotgun (WGS) entry which is preliminary data.</text>
</comment>
<name>A0A840NX84_9ACTN</name>
<protein>
    <submittedName>
        <fullName evidence="2">Uncharacterized protein</fullName>
    </submittedName>
</protein>
<dbReference type="RefSeq" id="WP_185047643.1">
    <property type="nucleotide sequence ID" value="NZ_BAABIX010000013.1"/>
</dbReference>
<feature type="compositionally biased region" description="Low complexity" evidence="1">
    <location>
        <begin position="91"/>
        <end position="105"/>
    </location>
</feature>
<evidence type="ECO:0000256" key="1">
    <source>
        <dbReference type="SAM" id="MobiDB-lite"/>
    </source>
</evidence>
<dbReference type="AlphaFoldDB" id="A0A840NX84"/>
<feature type="region of interest" description="Disordered" evidence="1">
    <location>
        <begin position="87"/>
        <end position="126"/>
    </location>
</feature>